<dbReference type="Pfam" id="PF26421">
    <property type="entry name" value="Avidin_like"/>
    <property type="match status" value="1"/>
</dbReference>
<dbReference type="RefSeq" id="WP_380126115.1">
    <property type="nucleotide sequence ID" value="NZ_JBHSIU010000078.1"/>
</dbReference>
<dbReference type="Proteomes" id="UP001595912">
    <property type="component" value="Unassembled WGS sequence"/>
</dbReference>
<evidence type="ECO:0000313" key="1">
    <source>
        <dbReference type="EMBL" id="MFC5005476.1"/>
    </source>
</evidence>
<dbReference type="Pfam" id="PF19696">
    <property type="entry name" value="DUF6196"/>
    <property type="match status" value="1"/>
</dbReference>
<keyword evidence="2" id="KW-1185">Reference proteome</keyword>
<dbReference type="EMBL" id="JBHSIU010000078">
    <property type="protein sequence ID" value="MFC5005476.1"/>
    <property type="molecule type" value="Genomic_DNA"/>
</dbReference>
<dbReference type="InterPro" id="IPR058595">
    <property type="entry name" value="Avidin-like"/>
</dbReference>
<reference evidence="2" key="1">
    <citation type="journal article" date="2019" name="Int. J. Syst. Evol. Microbiol.">
        <title>The Global Catalogue of Microorganisms (GCM) 10K type strain sequencing project: providing services to taxonomists for standard genome sequencing and annotation.</title>
        <authorList>
            <consortium name="The Broad Institute Genomics Platform"/>
            <consortium name="The Broad Institute Genome Sequencing Center for Infectious Disease"/>
            <person name="Wu L."/>
            <person name="Ma J."/>
        </authorList>
    </citation>
    <scope>NUCLEOTIDE SEQUENCE [LARGE SCALE GENOMIC DNA]</scope>
    <source>
        <strain evidence="2">CGMCC 4.7152</strain>
    </source>
</reference>
<evidence type="ECO:0000313" key="2">
    <source>
        <dbReference type="Proteomes" id="UP001595912"/>
    </source>
</evidence>
<name>A0ABV9WDW5_9ACTN</name>
<protein>
    <submittedName>
        <fullName evidence="1">DUF6196 family protein</fullName>
    </submittedName>
</protein>
<organism evidence="1 2">
    <name type="scientific">Dactylosporangium cerinum</name>
    <dbReference type="NCBI Taxonomy" id="1434730"/>
    <lineage>
        <taxon>Bacteria</taxon>
        <taxon>Bacillati</taxon>
        <taxon>Actinomycetota</taxon>
        <taxon>Actinomycetes</taxon>
        <taxon>Micromonosporales</taxon>
        <taxon>Micromonosporaceae</taxon>
        <taxon>Dactylosporangium</taxon>
    </lineage>
</organism>
<gene>
    <name evidence="1" type="ORF">ACFPIJ_47590</name>
</gene>
<comment type="caution">
    <text evidence="1">The sequence shown here is derived from an EMBL/GenBank/DDBJ whole genome shotgun (WGS) entry which is preliminary data.</text>
</comment>
<accession>A0ABV9WDW5</accession>
<sequence length="257" mass="27835">MVSISRERPVESERRLRAVLRAAQLVHLPGAWCFQRIGGDPPVRALATAKDVDGWCALVPAAPHVGEQFGVTLTTFPPNVDNSGYVGWLATTIKQRLGSGVFVICGDNPRRGGIFDYLGYPLEVTDAVHNLIDELRLPVGGDPLDLDLHVFEVVATSPASAISRDTWFEFHEHDGIVEASYTGGQIVTGRLVGRREHDRVRTAYTQLGVDGLLQTGTASMRVEKGTDGQLLLTESYTWSDGTTGRNVLRSAGRGDGA</sequence>
<proteinExistence type="predicted"/>
<dbReference type="InterPro" id="IPR045674">
    <property type="entry name" value="DUF6196"/>
</dbReference>